<dbReference type="PANTHER" id="PTHR31170:SF25">
    <property type="entry name" value="BNAA09G04570D PROTEIN"/>
    <property type="match status" value="1"/>
</dbReference>
<reference evidence="1 2" key="1">
    <citation type="submission" date="2023-10" db="EMBL/GenBank/DDBJ databases">
        <title>Chromosome-scale genome assembly provides insights into flower coloration mechanisms of Canna indica.</title>
        <authorList>
            <person name="Li C."/>
        </authorList>
    </citation>
    <scope>NUCLEOTIDE SEQUENCE [LARGE SCALE GENOMIC DNA]</scope>
    <source>
        <tissue evidence="1">Flower</tissue>
    </source>
</reference>
<protein>
    <submittedName>
        <fullName evidence="1">Uncharacterized protein</fullName>
    </submittedName>
</protein>
<dbReference type="EMBL" id="CP136894">
    <property type="protein sequence ID" value="WOL06401.1"/>
    <property type="molecule type" value="Genomic_DNA"/>
</dbReference>
<dbReference type="InterPro" id="IPR004158">
    <property type="entry name" value="DUF247_pln"/>
</dbReference>
<dbReference type="Pfam" id="PF03140">
    <property type="entry name" value="DUF247"/>
    <property type="match status" value="1"/>
</dbReference>
<dbReference type="Proteomes" id="UP001327560">
    <property type="component" value="Chromosome 5"/>
</dbReference>
<sequence length="251" mass="28523">MQARRSSTPANPHGSMGIGKCGHASPTCPCTRARSVPVSKISGVKTKFLNRVAETKWDDLRTVKSTIFRVPKHLRDNDPHSYDPVYISLGPYHRREERLQAMHYLKWHCLKKFLDLDHDKTLVDYLKLMKKLESQARNAYSEDTVDMNSDDFALMLLLDGCFVIWTIKCHRMTDGGLEDVQNPIESTSWAPPAVAQDMLTLENQLNSNDFPTWKEGELEEAQNPIKSTPWALSMVARDMLDSGKPTSSLYP</sequence>
<dbReference type="PANTHER" id="PTHR31170">
    <property type="entry name" value="BNAC04G53230D PROTEIN"/>
    <property type="match status" value="1"/>
</dbReference>
<accession>A0AAQ3KJ14</accession>
<keyword evidence="2" id="KW-1185">Reference proteome</keyword>
<organism evidence="1 2">
    <name type="scientific">Canna indica</name>
    <name type="common">Indian-shot</name>
    <dbReference type="NCBI Taxonomy" id="4628"/>
    <lineage>
        <taxon>Eukaryota</taxon>
        <taxon>Viridiplantae</taxon>
        <taxon>Streptophyta</taxon>
        <taxon>Embryophyta</taxon>
        <taxon>Tracheophyta</taxon>
        <taxon>Spermatophyta</taxon>
        <taxon>Magnoliopsida</taxon>
        <taxon>Liliopsida</taxon>
        <taxon>Zingiberales</taxon>
        <taxon>Cannaceae</taxon>
        <taxon>Canna</taxon>
    </lineage>
</organism>
<proteinExistence type="predicted"/>
<name>A0AAQ3KJ14_9LILI</name>
<evidence type="ECO:0000313" key="1">
    <source>
        <dbReference type="EMBL" id="WOL06401.1"/>
    </source>
</evidence>
<dbReference type="AlphaFoldDB" id="A0AAQ3KJ14"/>
<gene>
    <name evidence="1" type="ORF">Cni_G15135</name>
</gene>
<evidence type="ECO:0000313" key="2">
    <source>
        <dbReference type="Proteomes" id="UP001327560"/>
    </source>
</evidence>